<organism evidence="1">
    <name type="scientific">marine metagenome</name>
    <dbReference type="NCBI Taxonomy" id="408172"/>
    <lineage>
        <taxon>unclassified sequences</taxon>
        <taxon>metagenomes</taxon>
        <taxon>ecological metagenomes</taxon>
    </lineage>
</organism>
<dbReference type="EMBL" id="UINC01035810">
    <property type="protein sequence ID" value="SVB28813.1"/>
    <property type="molecule type" value="Genomic_DNA"/>
</dbReference>
<protein>
    <recommendedName>
        <fullName evidence="2">DUF1800 domain-containing protein</fullName>
    </recommendedName>
</protein>
<gene>
    <name evidence="1" type="ORF">METZ01_LOCUS181667</name>
</gene>
<evidence type="ECO:0008006" key="2">
    <source>
        <dbReference type="Google" id="ProtNLM"/>
    </source>
</evidence>
<name>A0A382CU33_9ZZZZ</name>
<proteinExistence type="predicted"/>
<reference evidence="1" key="1">
    <citation type="submission" date="2018-05" db="EMBL/GenBank/DDBJ databases">
        <authorList>
            <person name="Lanie J.A."/>
            <person name="Ng W.-L."/>
            <person name="Kazmierczak K.M."/>
            <person name="Andrzejewski T.M."/>
            <person name="Davidsen T.M."/>
            <person name="Wayne K.J."/>
            <person name="Tettelin H."/>
            <person name="Glass J.I."/>
            <person name="Rusch D."/>
            <person name="Podicherti R."/>
            <person name="Tsui H.-C.T."/>
            <person name="Winkler M.E."/>
        </authorList>
    </citation>
    <scope>NUCLEOTIDE SEQUENCE</scope>
</reference>
<accession>A0A382CU33</accession>
<dbReference type="InterPro" id="IPR014917">
    <property type="entry name" value="DUF1800"/>
</dbReference>
<evidence type="ECO:0000313" key="1">
    <source>
        <dbReference type="EMBL" id="SVB28813.1"/>
    </source>
</evidence>
<sequence length="471" mass="54029">MPHKDIALMAHLMRRAGFGAHRDELELRAAKGYEATVEELLDPKAHGIPQLDERLMFRRCPSYRLPGNPMSAAGYWMYRLINSPRPLEEKIALLWHQIFATAVSKVAHPPEMIRQIGMFRRYGMGSYRRLLLKLSKNPAMIFWLDNNENHKDAPNENWGRELLELFSMGHGNYSETDVKECARAFTGWTLAATIPGILYNRFQWEFEYRESDHDQNEKCFLGEQGNLNGEDIIDIILKQPATARFLARHLYNFFVADEVPVPSWHNEPARDPHAIEILAKTLTESGFNIRSTLRVLFNSDFFKTKRCWFSKVKSPVEVVTSTMKFVGNFKEFRPGFSELGEEVSFQGQTLLNPPSVEGWHTGPEWIDTGTLLQRINFVADRMVNPYLPGIRSMIDRLNNQTLSTSEELVDGCLDLMGPIQLEPKTREEIIAHIKIDETTDQDPLNSSNLISSEKVGQILQLVVSTREFQMG</sequence>
<dbReference type="AlphaFoldDB" id="A0A382CU33"/>
<dbReference type="Pfam" id="PF08811">
    <property type="entry name" value="DUF1800"/>
    <property type="match status" value="1"/>
</dbReference>